<evidence type="ECO:0000256" key="2">
    <source>
        <dbReference type="ARBA" id="ARBA00022737"/>
    </source>
</evidence>
<dbReference type="PROSITE" id="PS00061">
    <property type="entry name" value="ADH_SHORT"/>
    <property type="match status" value="1"/>
</dbReference>
<keyword evidence="2" id="KW-0677">Repeat</keyword>
<dbReference type="InterPro" id="IPR036291">
    <property type="entry name" value="NAD(P)-bd_dom_sf"/>
</dbReference>
<dbReference type="PRINTS" id="PR00081">
    <property type="entry name" value="GDHRDH"/>
</dbReference>
<dbReference type="InterPro" id="IPR032675">
    <property type="entry name" value="LRR_dom_sf"/>
</dbReference>
<dbReference type="AlphaFoldDB" id="A0A9W4I651"/>
<evidence type="ECO:0000256" key="4">
    <source>
        <dbReference type="SAM" id="MobiDB-lite"/>
    </source>
</evidence>
<dbReference type="Proteomes" id="UP001152649">
    <property type="component" value="Unassembled WGS sequence"/>
</dbReference>
<evidence type="ECO:0000256" key="1">
    <source>
        <dbReference type="ARBA" id="ARBA00022614"/>
    </source>
</evidence>
<accession>A0A9W4I651</accession>
<dbReference type="SMART" id="SM00369">
    <property type="entry name" value="LRR_TYP"/>
    <property type="match status" value="2"/>
</dbReference>
<dbReference type="PANTHER" id="PTHR43976:SF6">
    <property type="entry name" value="OXIDOREDUCTASE, PUTATIVE (AFU_ORTHOLOGUE AFUA_1G13950)-RELATED"/>
    <property type="match status" value="1"/>
</dbReference>
<dbReference type="Gene3D" id="3.40.50.720">
    <property type="entry name" value="NAD(P)-binding Rossmann-like Domain"/>
    <property type="match status" value="1"/>
</dbReference>
<evidence type="ECO:0000259" key="5">
    <source>
        <dbReference type="SMART" id="SM00822"/>
    </source>
</evidence>
<feature type="region of interest" description="Disordered" evidence="4">
    <location>
        <begin position="102"/>
        <end position="162"/>
    </location>
</feature>
<protein>
    <recommendedName>
        <fullName evidence="5">Ketoreductase domain-containing protein</fullName>
    </recommendedName>
</protein>
<comment type="caution">
    <text evidence="6">The sequence shown here is derived from an EMBL/GenBank/DDBJ whole genome shotgun (WGS) entry which is preliminary data.</text>
</comment>
<proteinExistence type="predicted"/>
<dbReference type="PROSITE" id="PS51450">
    <property type="entry name" value="LRR"/>
    <property type="match status" value="1"/>
</dbReference>
<dbReference type="InterPro" id="IPR002347">
    <property type="entry name" value="SDR_fam"/>
</dbReference>
<feature type="compositionally biased region" description="Basic and acidic residues" evidence="4">
    <location>
        <begin position="32"/>
        <end position="42"/>
    </location>
</feature>
<dbReference type="InterPro" id="IPR001611">
    <property type="entry name" value="Leu-rich_rpt"/>
</dbReference>
<dbReference type="EMBL" id="CAJVPG010000022">
    <property type="protein sequence ID" value="CAG8244936.1"/>
    <property type="molecule type" value="Genomic_DNA"/>
</dbReference>
<feature type="region of interest" description="Disordered" evidence="4">
    <location>
        <begin position="1"/>
        <end position="80"/>
    </location>
</feature>
<keyword evidence="3" id="KW-0521">NADP</keyword>
<dbReference type="InterPro" id="IPR003591">
    <property type="entry name" value="Leu-rich_rpt_typical-subtyp"/>
</dbReference>
<name>A0A9W4I651_9EURO</name>
<dbReference type="InterPro" id="IPR051911">
    <property type="entry name" value="SDR_oxidoreductase"/>
</dbReference>
<feature type="compositionally biased region" description="Low complexity" evidence="4">
    <location>
        <begin position="113"/>
        <end position="125"/>
    </location>
</feature>
<dbReference type="InterPro" id="IPR020904">
    <property type="entry name" value="Sc_DH/Rdtase_CS"/>
</dbReference>
<dbReference type="SUPFAM" id="SSF52058">
    <property type="entry name" value="L domain-like"/>
    <property type="match status" value="1"/>
</dbReference>
<sequence>MDGEVPLPPPRRIRHRSPAPARSATNAASSLDRTRRLSRFDDCSSQPSSDPALFSSDDIPASGLENYHATTPGSGRKRRYRGTWWGEQVLDPKRKRGEFKEKRNVDSGVWMGSDESSVESIMSSDPAWGDDLRKSVLDPKNASTPSTPIAPRASATDTEQTPTQVRVRFRGMAESQQHQAARKVVNECLEKGHETIDLGNFQMGTIPPGLLKPLQHLTKLPSVSETPVSEDFFTSLTPFLRLYLPNNSLETLPKDLFELEKLMVLSLRNNRLTEIPSSIGRLNNLRSLNLAVNQLEFLPWELLTLMRDGNLAHLTVHPNKFPKMDSKKVQWLKRFRDESASSLPLIPPEAVGAYPLHMANGPVTYFDPYGKVINPNSSLYNEMQAKATSKNAPSLRELALRQATKLENFDQTTDEDFPEEVPWTLLPALKKAREVCIAGGQSCSVCGREYVMPCTQWTEWWDVSHYEMGQDWNWAVQSSEIRARAYMLRPLPFRRHGCSPSCLPRLVIPTTTHTHHKTTMASQPTFTKPNRPLTWLITGCSSGLGLSIARIAQSKHHTVIATSRQPTRTPELVTEITQNGGEWHTLDVNDPTAASELLSKLEHADHKIDILVNNAGYAILGAVEQFSDSELRAQMETVYFGPSRLIHQFVPGMRERRFGVVVNISSGAGLEGRESMGAYAAAKAAMDGLSKVLAKEVAPFNVRLLTVWLGVFDTAFGTACLTAEKPLPGDYEGSVVAQMLEAITEGKLVADGDKEKAAKVIYEVVQGEGVGSGHESERFLPLGRDMIPRVKLVRDQLDHSLDVFGDVAGNVYLTR</sequence>
<dbReference type="InterPro" id="IPR057326">
    <property type="entry name" value="KR_dom"/>
</dbReference>
<dbReference type="Pfam" id="PF00106">
    <property type="entry name" value="adh_short"/>
    <property type="match status" value="1"/>
</dbReference>
<keyword evidence="7" id="KW-1185">Reference proteome</keyword>
<dbReference type="Gene3D" id="3.80.10.10">
    <property type="entry name" value="Ribonuclease Inhibitor"/>
    <property type="match status" value="1"/>
</dbReference>
<dbReference type="SMART" id="SM00822">
    <property type="entry name" value="PKS_KR"/>
    <property type="match status" value="1"/>
</dbReference>
<evidence type="ECO:0000313" key="7">
    <source>
        <dbReference type="Proteomes" id="UP001152649"/>
    </source>
</evidence>
<feature type="domain" description="Ketoreductase" evidence="5">
    <location>
        <begin position="533"/>
        <end position="711"/>
    </location>
</feature>
<evidence type="ECO:0000313" key="6">
    <source>
        <dbReference type="EMBL" id="CAG8244936.1"/>
    </source>
</evidence>
<reference evidence="6" key="1">
    <citation type="submission" date="2021-07" db="EMBL/GenBank/DDBJ databases">
        <authorList>
            <person name="Branca A.L. A."/>
        </authorList>
    </citation>
    <scope>NUCLEOTIDE SEQUENCE</scope>
</reference>
<dbReference type="Pfam" id="PF13855">
    <property type="entry name" value="LRR_8"/>
    <property type="match status" value="1"/>
</dbReference>
<dbReference type="SUPFAM" id="SSF51735">
    <property type="entry name" value="NAD(P)-binding Rossmann-fold domains"/>
    <property type="match status" value="1"/>
</dbReference>
<dbReference type="PANTHER" id="PTHR43976">
    <property type="entry name" value="SHORT CHAIN DEHYDROGENASE"/>
    <property type="match status" value="1"/>
</dbReference>
<gene>
    <name evidence="6" type="ORF">PSALAMII_LOCUS581</name>
</gene>
<organism evidence="6 7">
    <name type="scientific">Penicillium salamii</name>
    <dbReference type="NCBI Taxonomy" id="1612424"/>
    <lineage>
        <taxon>Eukaryota</taxon>
        <taxon>Fungi</taxon>
        <taxon>Dikarya</taxon>
        <taxon>Ascomycota</taxon>
        <taxon>Pezizomycotina</taxon>
        <taxon>Eurotiomycetes</taxon>
        <taxon>Eurotiomycetidae</taxon>
        <taxon>Eurotiales</taxon>
        <taxon>Aspergillaceae</taxon>
        <taxon>Penicillium</taxon>
    </lineage>
</organism>
<dbReference type="OrthoDB" id="1274115at2759"/>
<keyword evidence="1" id="KW-0433">Leucine-rich repeat</keyword>
<dbReference type="PRINTS" id="PR00080">
    <property type="entry name" value="SDRFAMILY"/>
</dbReference>
<evidence type="ECO:0000256" key="3">
    <source>
        <dbReference type="ARBA" id="ARBA00022857"/>
    </source>
</evidence>
<feature type="compositionally biased region" description="Pro residues" evidence="4">
    <location>
        <begin position="1"/>
        <end position="10"/>
    </location>
</feature>